<comment type="caution">
    <text evidence="1">The sequence shown here is derived from an EMBL/GenBank/DDBJ whole genome shotgun (WGS) entry which is preliminary data.</text>
</comment>
<keyword evidence="2" id="KW-1185">Reference proteome</keyword>
<evidence type="ECO:0000313" key="2">
    <source>
        <dbReference type="Proteomes" id="UP000661193"/>
    </source>
</evidence>
<dbReference type="Proteomes" id="UP000661193">
    <property type="component" value="Unassembled WGS sequence"/>
</dbReference>
<accession>A0ABS1UHK4</accession>
<gene>
    <name evidence="1" type="ORF">JMF97_06585</name>
</gene>
<proteinExistence type="predicted"/>
<reference evidence="1 2" key="1">
    <citation type="submission" date="2021-01" db="EMBL/GenBank/DDBJ databases">
        <title>Genome sequencing of Micromonospora fiedleri MG-37.</title>
        <authorList>
            <person name="Moreland P.E.J."/>
            <person name="Stach J.E.M."/>
        </authorList>
    </citation>
    <scope>NUCLEOTIDE SEQUENCE [LARGE SCALE GENOMIC DNA]</scope>
    <source>
        <strain evidence="1 2">MG-37</strain>
    </source>
</reference>
<sequence>MAQVQILADGDVLRAERLARSLVGELAAIDGLDVRPEEARVSSGRPGTKGAELLNDASLWVFLTAGAHAGGRVLLATIQAWLERDRNRRVRLTIGDRSIELPATTTASQERLVELFLRDGGQ</sequence>
<evidence type="ECO:0000313" key="1">
    <source>
        <dbReference type="EMBL" id="MBL6275825.1"/>
    </source>
</evidence>
<dbReference type="EMBL" id="JAETXL010000002">
    <property type="protein sequence ID" value="MBL6275825.1"/>
    <property type="molecule type" value="Genomic_DNA"/>
</dbReference>
<organism evidence="1 2">
    <name type="scientific">Micromonospora fiedleri</name>
    <dbReference type="NCBI Taxonomy" id="1157498"/>
    <lineage>
        <taxon>Bacteria</taxon>
        <taxon>Bacillati</taxon>
        <taxon>Actinomycetota</taxon>
        <taxon>Actinomycetes</taxon>
        <taxon>Micromonosporales</taxon>
        <taxon>Micromonosporaceae</taxon>
        <taxon>Micromonospora</taxon>
    </lineage>
</organism>
<name>A0ABS1UHK4_9ACTN</name>
<protein>
    <submittedName>
        <fullName evidence="1">Uncharacterized protein</fullName>
    </submittedName>
</protein>
<dbReference type="RefSeq" id="WP_203220680.1">
    <property type="nucleotide sequence ID" value="NZ_JAETXL010000002.1"/>
</dbReference>